<name>A0A255D9I2_9MYCO</name>
<evidence type="ECO:0000313" key="2">
    <source>
        <dbReference type="EMBL" id="OYN76026.1"/>
    </source>
</evidence>
<dbReference type="InterPro" id="IPR024726">
    <property type="entry name" value="FhuF_C"/>
</dbReference>
<sequence>MAVPVQADQVRTALVSAGEIGPYFAVEFAASQGEWCAVADLWTRAGCLSERVNTACEYLSSRTNTEVDLRASASISSLGFMSRLVSPALATACLAGVIPRLDPRQMYWRPALGGPVPIAIATATGTTVETATEAAAQLEHDVLLPCVEPVLAAYSREFKLSKRVLRGNVASALAGAAGMLVRAGTALNLDPVEVVRSMLALPSLTDTGHYERPFDDRADRFFVRHNCCMFYRVPGGGTCGDCVLTPETERLEMWRTAVAPAGGKTRPTG</sequence>
<organism evidence="2 3">
    <name type="scientific">Mycolicibacterium sphagni</name>
    <dbReference type="NCBI Taxonomy" id="1786"/>
    <lineage>
        <taxon>Bacteria</taxon>
        <taxon>Bacillati</taxon>
        <taxon>Actinomycetota</taxon>
        <taxon>Actinomycetes</taxon>
        <taxon>Mycobacteriales</taxon>
        <taxon>Mycobacteriaceae</taxon>
        <taxon>Mycolicibacterium</taxon>
    </lineage>
</organism>
<keyword evidence="3" id="KW-1185">Reference proteome</keyword>
<gene>
    <name evidence="2" type="ORF">CG716_23285</name>
</gene>
<evidence type="ECO:0000259" key="1">
    <source>
        <dbReference type="Pfam" id="PF11575"/>
    </source>
</evidence>
<protein>
    <recommendedName>
        <fullName evidence="1">Ferric siderophore reductase C-terminal domain-containing protein</fullName>
    </recommendedName>
</protein>
<accession>A0A255D9I2</accession>
<proteinExistence type="predicted"/>
<dbReference type="Pfam" id="PF11575">
    <property type="entry name" value="FhuF_C"/>
    <property type="match status" value="1"/>
</dbReference>
<dbReference type="EMBL" id="NOZR01000024">
    <property type="protein sequence ID" value="OYN76026.1"/>
    <property type="molecule type" value="Genomic_DNA"/>
</dbReference>
<dbReference type="AlphaFoldDB" id="A0A255D9I2"/>
<feature type="domain" description="Ferric siderophore reductase C-terminal" evidence="1">
    <location>
        <begin position="226"/>
        <end position="244"/>
    </location>
</feature>
<reference evidence="2 3" key="1">
    <citation type="submission" date="2017-07" db="EMBL/GenBank/DDBJ databases">
        <title>The new phylogeny of genus Mycobacterium.</title>
        <authorList>
            <person name="Tortoli E."/>
            <person name="Trovato A."/>
            <person name="Cirillo D.M."/>
        </authorList>
    </citation>
    <scope>NUCLEOTIDE SEQUENCE [LARGE SCALE GENOMIC DNA]</scope>
    <source>
        <strain evidence="2 3">ATCC 33027</strain>
    </source>
</reference>
<comment type="caution">
    <text evidence="2">The sequence shown here is derived from an EMBL/GenBank/DDBJ whole genome shotgun (WGS) entry which is preliminary data.</text>
</comment>
<dbReference type="GO" id="GO:0051537">
    <property type="term" value="F:2 iron, 2 sulfur cluster binding"/>
    <property type="evidence" value="ECO:0007669"/>
    <property type="project" value="InterPro"/>
</dbReference>
<dbReference type="Proteomes" id="UP000216063">
    <property type="component" value="Unassembled WGS sequence"/>
</dbReference>
<evidence type="ECO:0000313" key="3">
    <source>
        <dbReference type="Proteomes" id="UP000216063"/>
    </source>
</evidence>
<dbReference type="OrthoDB" id="3290158at2"/>